<gene>
    <name evidence="3" type="ORF">DEJ47_30470</name>
</gene>
<proteinExistence type="predicted"/>
<keyword evidence="2" id="KW-0732">Signal</keyword>
<dbReference type="Proteomes" id="UP000323046">
    <property type="component" value="Chromosome"/>
</dbReference>
<keyword evidence="4" id="KW-1185">Reference proteome</keyword>
<dbReference type="EMBL" id="CP029193">
    <property type="protein sequence ID" value="QES30186.1"/>
    <property type="molecule type" value="Genomic_DNA"/>
</dbReference>
<name>A0A5P2BIF8_STRVZ</name>
<evidence type="ECO:0008006" key="5">
    <source>
        <dbReference type="Google" id="ProtNLM"/>
    </source>
</evidence>
<accession>A0A5P2BIF8</accession>
<dbReference type="RefSeq" id="WP_150173620.1">
    <property type="nucleotide sequence ID" value="NZ_CP029193.1"/>
</dbReference>
<feature type="region of interest" description="Disordered" evidence="1">
    <location>
        <begin position="42"/>
        <end position="96"/>
    </location>
</feature>
<feature type="signal peptide" evidence="2">
    <location>
        <begin position="1"/>
        <end position="35"/>
    </location>
</feature>
<evidence type="ECO:0000313" key="3">
    <source>
        <dbReference type="EMBL" id="QES30186.1"/>
    </source>
</evidence>
<sequence length="96" mass="10523">MFHRTTRRVPRVPRVPRVRLVRRAVIAAGAAAVLAGTTGAAFPAQGPEHHQPSAAVLQKAPAPHAPEGDTHKLIRDQIDIDLDESDRHHPHGHRPR</sequence>
<dbReference type="AlphaFoldDB" id="A0A5P2BIF8"/>
<evidence type="ECO:0000256" key="2">
    <source>
        <dbReference type="SAM" id="SignalP"/>
    </source>
</evidence>
<evidence type="ECO:0000313" key="4">
    <source>
        <dbReference type="Proteomes" id="UP000323046"/>
    </source>
</evidence>
<feature type="compositionally biased region" description="Basic and acidic residues" evidence="1">
    <location>
        <begin position="66"/>
        <end position="78"/>
    </location>
</feature>
<reference evidence="3 4" key="1">
    <citation type="submission" date="2018-05" db="EMBL/GenBank/DDBJ databases">
        <title>Streptomyces venezuelae.</title>
        <authorList>
            <person name="Kim W."/>
            <person name="Lee N."/>
            <person name="Cho B.-K."/>
        </authorList>
    </citation>
    <scope>NUCLEOTIDE SEQUENCE [LARGE SCALE GENOMIC DNA]</scope>
    <source>
        <strain evidence="3 4">ATCC 14583</strain>
    </source>
</reference>
<protein>
    <recommendedName>
        <fullName evidence="5">Secreted protein</fullName>
    </recommendedName>
</protein>
<organism evidence="3 4">
    <name type="scientific">Streptomyces venezuelae</name>
    <dbReference type="NCBI Taxonomy" id="54571"/>
    <lineage>
        <taxon>Bacteria</taxon>
        <taxon>Bacillati</taxon>
        <taxon>Actinomycetota</taxon>
        <taxon>Actinomycetes</taxon>
        <taxon>Kitasatosporales</taxon>
        <taxon>Streptomycetaceae</taxon>
        <taxon>Streptomyces</taxon>
    </lineage>
</organism>
<evidence type="ECO:0000256" key="1">
    <source>
        <dbReference type="SAM" id="MobiDB-lite"/>
    </source>
</evidence>
<feature type="chain" id="PRO_5039495468" description="Secreted protein" evidence="2">
    <location>
        <begin position="36"/>
        <end position="96"/>
    </location>
</feature>